<dbReference type="Gene3D" id="1.20.1390.10">
    <property type="entry name" value="PWI domain"/>
    <property type="match status" value="1"/>
</dbReference>
<feature type="domain" description="PWI" evidence="4">
    <location>
        <begin position="555"/>
        <end position="647"/>
    </location>
</feature>
<feature type="compositionally biased region" description="Polar residues" evidence="2">
    <location>
        <begin position="465"/>
        <end position="490"/>
    </location>
</feature>
<evidence type="ECO:0000259" key="3">
    <source>
        <dbReference type="PROSITE" id="PS50102"/>
    </source>
</evidence>
<dbReference type="InterPro" id="IPR002483">
    <property type="entry name" value="PWI_dom"/>
</dbReference>
<feature type="region of interest" description="Disordered" evidence="2">
    <location>
        <begin position="237"/>
        <end position="282"/>
    </location>
</feature>
<feature type="compositionally biased region" description="Basic and acidic residues" evidence="2">
    <location>
        <begin position="413"/>
        <end position="451"/>
    </location>
</feature>
<dbReference type="GO" id="GO:0005681">
    <property type="term" value="C:spliceosomal complex"/>
    <property type="evidence" value="ECO:0007669"/>
    <property type="project" value="TreeGrafter"/>
</dbReference>
<dbReference type="SUPFAM" id="SSF54928">
    <property type="entry name" value="RNA-binding domain, RBD"/>
    <property type="match status" value="1"/>
</dbReference>
<accession>A0A9N9FBM2</accession>
<evidence type="ECO:0000256" key="1">
    <source>
        <dbReference type="PROSITE-ProRule" id="PRU00176"/>
    </source>
</evidence>
<gene>
    <name evidence="5" type="ORF">AGERDE_LOCUS5357</name>
</gene>
<keyword evidence="1" id="KW-0694">RNA-binding</keyword>
<dbReference type="InterPro" id="IPR035979">
    <property type="entry name" value="RBD_domain_sf"/>
</dbReference>
<dbReference type="Gene3D" id="3.30.70.330">
    <property type="match status" value="1"/>
</dbReference>
<protein>
    <submittedName>
        <fullName evidence="5">11366_t:CDS:1</fullName>
    </submittedName>
</protein>
<feature type="region of interest" description="Disordered" evidence="2">
    <location>
        <begin position="413"/>
        <end position="520"/>
    </location>
</feature>
<evidence type="ECO:0000256" key="2">
    <source>
        <dbReference type="SAM" id="MobiDB-lite"/>
    </source>
</evidence>
<feature type="region of interest" description="Disordered" evidence="2">
    <location>
        <begin position="1"/>
        <end position="50"/>
    </location>
</feature>
<sequence length="647" mass="74897">MDPYRPTPSYATYRPQQYAPPAGGPPNVQGYGQPPRPAYMPGVPPQRPNYLNPAQRPPFGAMQLGGAQQMLGQAEAEKLTTLFIGGISPGVTDDWMEKILKVCLTPHAANPSLLIPILSAFLKIIKTCGNLKSWKRVKDQAKPKGFGFAEYMDADSVLRALRVLGGEGSGDDKKDKGVILPALEEGAVGKKLIVKVDDNTRKFLDQYEASRPRTVHDTELDKNALLAVIDVVEEMTKPPPEQITSPSESSHPDNKSIAPSSPRPENVERDEETDLPADLPPEQKDLIYREIAFFRERAAQRERERQREDEERATRRARAEQARQERSRARMKDMAFKERERRWEAREATVARGYEREDQREIDQREKEIRDRELAARKFAEWDDDLEAERGVEEYYRDRTRWWHHRQQFRARELAQDEQDRIHEEQEIEAEKRRQEWERMLEEEKKQRTEAEASESNGKKAAISATHTSSNGDAQINNNGKSKKLTLNISNKRRTTLIAPAEEEDDSDDEETDAKKKKRVLVPLEYSDDDDDEKKTEDRKRKITDLVATIPTDKEGLWSWNVKWDELDEQILNQKLQPFISKKIVVYLGVQEDELVYFVMDHLRNKKSAVELTKEMEQTLDEESELFVMKLWRMLIYETESKARKIQ</sequence>
<evidence type="ECO:0000313" key="6">
    <source>
        <dbReference type="Proteomes" id="UP000789831"/>
    </source>
</evidence>
<dbReference type="PROSITE" id="PS50102">
    <property type="entry name" value="RRM"/>
    <property type="match status" value="1"/>
</dbReference>
<dbReference type="EMBL" id="CAJVPL010000711">
    <property type="protein sequence ID" value="CAG8523457.1"/>
    <property type="molecule type" value="Genomic_DNA"/>
</dbReference>
<dbReference type="GO" id="GO:0003729">
    <property type="term" value="F:mRNA binding"/>
    <property type="evidence" value="ECO:0007669"/>
    <property type="project" value="TreeGrafter"/>
</dbReference>
<dbReference type="InterPro" id="IPR000504">
    <property type="entry name" value="RRM_dom"/>
</dbReference>
<dbReference type="PROSITE" id="PS51025">
    <property type="entry name" value="PWI"/>
    <property type="match status" value="1"/>
</dbReference>
<dbReference type="AlphaFoldDB" id="A0A9N9FBM2"/>
<dbReference type="Proteomes" id="UP000789831">
    <property type="component" value="Unassembled WGS sequence"/>
</dbReference>
<dbReference type="InterPro" id="IPR034268">
    <property type="entry name" value="RBM25_RRM"/>
</dbReference>
<dbReference type="OrthoDB" id="6275295at2759"/>
<keyword evidence="6" id="KW-1185">Reference proteome</keyword>
<dbReference type="SMART" id="SM00311">
    <property type="entry name" value="PWI"/>
    <property type="match status" value="1"/>
</dbReference>
<feature type="region of interest" description="Disordered" evidence="2">
    <location>
        <begin position="300"/>
        <end position="340"/>
    </location>
</feature>
<feature type="compositionally biased region" description="Pro residues" evidence="2">
    <location>
        <begin position="34"/>
        <end position="47"/>
    </location>
</feature>
<feature type="domain" description="RRM" evidence="3">
    <location>
        <begin position="80"/>
        <end position="199"/>
    </location>
</feature>
<dbReference type="PANTHER" id="PTHR18806">
    <property type="entry name" value="RBM25 PROTEIN"/>
    <property type="match status" value="1"/>
</dbReference>
<comment type="caution">
    <text evidence="5">The sequence shown here is derived from an EMBL/GenBank/DDBJ whole genome shotgun (WGS) entry which is preliminary data.</text>
</comment>
<evidence type="ECO:0000313" key="5">
    <source>
        <dbReference type="EMBL" id="CAG8523457.1"/>
    </source>
</evidence>
<dbReference type="PANTHER" id="PTHR18806:SF4">
    <property type="entry name" value="RNA-BINDING PROTEIN 25"/>
    <property type="match status" value="1"/>
</dbReference>
<proteinExistence type="predicted"/>
<dbReference type="CDD" id="cd12446">
    <property type="entry name" value="RRM_RBM25"/>
    <property type="match status" value="1"/>
</dbReference>
<feature type="compositionally biased region" description="Acidic residues" evidence="2">
    <location>
        <begin position="501"/>
        <end position="512"/>
    </location>
</feature>
<organism evidence="5 6">
    <name type="scientific">Ambispora gerdemannii</name>
    <dbReference type="NCBI Taxonomy" id="144530"/>
    <lineage>
        <taxon>Eukaryota</taxon>
        <taxon>Fungi</taxon>
        <taxon>Fungi incertae sedis</taxon>
        <taxon>Mucoromycota</taxon>
        <taxon>Glomeromycotina</taxon>
        <taxon>Glomeromycetes</taxon>
        <taxon>Archaeosporales</taxon>
        <taxon>Ambisporaceae</taxon>
        <taxon>Ambispora</taxon>
    </lineage>
</organism>
<dbReference type="Pfam" id="PF01480">
    <property type="entry name" value="PWI"/>
    <property type="match status" value="1"/>
</dbReference>
<dbReference type="InterPro" id="IPR012677">
    <property type="entry name" value="Nucleotide-bd_a/b_plait_sf"/>
</dbReference>
<reference evidence="5" key="1">
    <citation type="submission" date="2021-06" db="EMBL/GenBank/DDBJ databases">
        <authorList>
            <person name="Kallberg Y."/>
            <person name="Tangrot J."/>
            <person name="Rosling A."/>
        </authorList>
    </citation>
    <scope>NUCLEOTIDE SEQUENCE</scope>
    <source>
        <strain evidence="5">MT106</strain>
    </source>
</reference>
<evidence type="ECO:0000259" key="4">
    <source>
        <dbReference type="PROSITE" id="PS51025"/>
    </source>
</evidence>
<dbReference type="InterPro" id="IPR052768">
    <property type="entry name" value="RBM25"/>
</dbReference>
<name>A0A9N9FBM2_9GLOM</name>